<dbReference type="AlphaFoldDB" id="A0AAN8IZQ7"/>
<feature type="non-terminal residue" evidence="2">
    <location>
        <position position="183"/>
    </location>
</feature>
<dbReference type="Proteomes" id="UP001331761">
    <property type="component" value="Unassembled WGS sequence"/>
</dbReference>
<evidence type="ECO:0000256" key="1">
    <source>
        <dbReference type="SAM" id="MobiDB-lite"/>
    </source>
</evidence>
<keyword evidence="3" id="KW-1185">Reference proteome</keyword>
<evidence type="ECO:0000313" key="3">
    <source>
        <dbReference type="Proteomes" id="UP001331761"/>
    </source>
</evidence>
<evidence type="ECO:0000313" key="2">
    <source>
        <dbReference type="EMBL" id="KAK5970804.1"/>
    </source>
</evidence>
<feature type="compositionally biased region" description="Basic and acidic residues" evidence="1">
    <location>
        <begin position="119"/>
        <end position="133"/>
    </location>
</feature>
<sequence length="183" mass="20030">FNPIETGSFKSEQHFRPVTLRDQKSYGQCLSDYTNSAAGQKCIAAMASVDPMSSDAPSKMCQVLNTVLVCAANDIEKECGYGALLHVYEQHTQWAQAYNKTCVINSPEPKSVPSNTLDQSKDVEPQHVTRDELPPPSIQLQKDTTPIVIGEDVTSETTTPFMETTTSSESTTTHPKDITTTTV</sequence>
<protein>
    <submittedName>
        <fullName evidence="2">Uncharacterized protein</fullName>
    </submittedName>
</protein>
<comment type="caution">
    <text evidence="2">The sequence shown here is derived from an EMBL/GenBank/DDBJ whole genome shotgun (WGS) entry which is preliminary data.</text>
</comment>
<organism evidence="2 3">
    <name type="scientific">Trichostrongylus colubriformis</name>
    <name type="common">Black scour worm</name>
    <dbReference type="NCBI Taxonomy" id="6319"/>
    <lineage>
        <taxon>Eukaryota</taxon>
        <taxon>Metazoa</taxon>
        <taxon>Ecdysozoa</taxon>
        <taxon>Nematoda</taxon>
        <taxon>Chromadorea</taxon>
        <taxon>Rhabditida</taxon>
        <taxon>Rhabditina</taxon>
        <taxon>Rhabditomorpha</taxon>
        <taxon>Strongyloidea</taxon>
        <taxon>Trichostrongylidae</taxon>
        <taxon>Trichostrongylus</taxon>
    </lineage>
</organism>
<reference evidence="2 3" key="1">
    <citation type="submission" date="2019-10" db="EMBL/GenBank/DDBJ databases">
        <title>Assembly and Annotation for the nematode Trichostrongylus colubriformis.</title>
        <authorList>
            <person name="Martin J."/>
        </authorList>
    </citation>
    <scope>NUCLEOTIDE SEQUENCE [LARGE SCALE GENOMIC DNA]</scope>
    <source>
        <strain evidence="2">G859</strain>
        <tissue evidence="2">Whole worm</tissue>
    </source>
</reference>
<feature type="region of interest" description="Disordered" evidence="1">
    <location>
        <begin position="109"/>
        <end position="140"/>
    </location>
</feature>
<gene>
    <name evidence="2" type="ORF">GCK32_014982</name>
</gene>
<dbReference type="EMBL" id="WIXE01018564">
    <property type="protein sequence ID" value="KAK5970804.1"/>
    <property type="molecule type" value="Genomic_DNA"/>
</dbReference>
<name>A0AAN8IZQ7_TRICO</name>
<accession>A0AAN8IZQ7</accession>
<feature type="non-terminal residue" evidence="2">
    <location>
        <position position="1"/>
    </location>
</feature>
<feature type="region of interest" description="Disordered" evidence="1">
    <location>
        <begin position="157"/>
        <end position="183"/>
    </location>
</feature>
<proteinExistence type="predicted"/>